<sequence>MDTSARLAAIAEGDGYDDSGLAAITLTGAGQDMVDGPDLLDPLFGTEGRDLRLPDLEPRRVPCPRSPPRAYGSGRAPGRRSCRPGRRIPRYWRRRSPNWSAWWASNR</sequence>
<feature type="region of interest" description="Disordered" evidence="1">
    <location>
        <begin position="53"/>
        <end position="84"/>
    </location>
</feature>
<dbReference type="EMBL" id="AP035768">
    <property type="protein sequence ID" value="BFO19816.1"/>
    <property type="molecule type" value="Genomic_DNA"/>
</dbReference>
<protein>
    <submittedName>
        <fullName evidence="2">Uncharacterized protein</fullName>
    </submittedName>
</protein>
<evidence type="ECO:0000256" key="1">
    <source>
        <dbReference type="SAM" id="MobiDB-lite"/>
    </source>
</evidence>
<accession>A0AAT9HQZ4</accession>
<reference evidence="2" key="1">
    <citation type="submission" date="2024-06" db="EMBL/GenBank/DDBJ databases">
        <authorList>
            <consortium name="consrtm"/>
            <person name="Uemura M."/>
            <person name="Terahara T."/>
        </authorList>
    </citation>
    <scope>NUCLEOTIDE SEQUENCE</scope>
    <source>
        <strain evidence="2">KM77-8</strain>
    </source>
</reference>
<proteinExistence type="predicted"/>
<gene>
    <name evidence="2" type="ORF">SHKM778_62040</name>
</gene>
<name>A0AAT9HQZ4_9ACTN</name>
<dbReference type="AlphaFoldDB" id="A0AAT9HQZ4"/>
<organism evidence="2">
    <name type="scientific">Streptomyces haneummycinicus</name>
    <dbReference type="NCBI Taxonomy" id="3074435"/>
    <lineage>
        <taxon>Bacteria</taxon>
        <taxon>Bacillati</taxon>
        <taxon>Actinomycetota</taxon>
        <taxon>Actinomycetes</taxon>
        <taxon>Kitasatosporales</taxon>
        <taxon>Streptomycetaceae</taxon>
        <taxon>Streptomyces</taxon>
    </lineage>
</organism>
<reference evidence="2" key="2">
    <citation type="submission" date="2024-07" db="EMBL/GenBank/DDBJ databases">
        <title>Streptomyces haneummycinica sp. nov., a new antibiotic-producing actinobacterium isolated from marine sediment.</title>
        <authorList>
            <person name="Uemura M."/>
            <person name="Hamada M."/>
            <person name="Hirano S."/>
            <person name="Kobayashi K."/>
            <person name="Ohshiro T."/>
            <person name="Kobayashi T."/>
            <person name="Terahara T."/>
        </authorList>
    </citation>
    <scope>NUCLEOTIDE SEQUENCE</scope>
    <source>
        <strain evidence="2">KM77-8</strain>
    </source>
</reference>
<evidence type="ECO:0000313" key="2">
    <source>
        <dbReference type="EMBL" id="BFO19816.1"/>
    </source>
</evidence>